<dbReference type="GO" id="GO:0032259">
    <property type="term" value="P:methylation"/>
    <property type="evidence" value="ECO:0007669"/>
    <property type="project" value="UniProtKB-KW"/>
</dbReference>
<evidence type="ECO:0000256" key="1">
    <source>
        <dbReference type="ARBA" id="ARBA00010815"/>
    </source>
</evidence>
<sequence>MNSSVLTAPAKTSATARRGNSFWRTQLLRLMQNLEGGRIQLFEGDHWVGDFGASGPFDVTVNVRDPGFYRSVAWGADVAVGEGYIRGDFQCDDLTSLMRLLLQNSQVLNRLGSQGAWLTGWARRCMHWARANNRNGSRENIRRHYDLGNDFFQLWLDPTLAYSCGIFETPTASLEAASINKFEHICRLLDLQSGDHLLEIGCGWGGLAIHAARNYGCRVTGTTISQAQFDIATQRVRAAGLEDSITLVMQDYRDLSGSYDKVASVEMIEAVGHEFLDQYFQQVGKLVRPGGRFALQGIVMPEGKHRAYLKSVDFIQKYVFPGGCLPSISSMLESVGRTSQLKLTSVEDYSWHYAETLRRWRAAFFERIDDVRALGYPGQFERLWEYYLCYCEAAFEERATGLVQMRLDQPPGR</sequence>
<dbReference type="Pfam" id="PF02353">
    <property type="entry name" value="CMAS"/>
    <property type="match status" value="1"/>
</dbReference>
<accession>A0A1I3FB18</accession>
<reference evidence="8" key="1">
    <citation type="submission" date="2016-10" db="EMBL/GenBank/DDBJ databases">
        <authorList>
            <person name="Varghese N."/>
            <person name="Submissions S."/>
        </authorList>
    </citation>
    <scope>NUCLEOTIDE SEQUENCE [LARGE SCALE GENOMIC DNA]</scope>
    <source>
        <strain evidence="8">DSM 26348</strain>
    </source>
</reference>
<keyword evidence="8" id="KW-1185">Reference proteome</keyword>
<evidence type="ECO:0000313" key="8">
    <source>
        <dbReference type="Proteomes" id="UP000199518"/>
    </source>
</evidence>
<organism evidence="7 8">
    <name type="scientific">Planctomicrobium piriforme</name>
    <dbReference type="NCBI Taxonomy" id="1576369"/>
    <lineage>
        <taxon>Bacteria</taxon>
        <taxon>Pseudomonadati</taxon>
        <taxon>Planctomycetota</taxon>
        <taxon>Planctomycetia</taxon>
        <taxon>Planctomycetales</taxon>
        <taxon>Planctomycetaceae</taxon>
        <taxon>Planctomicrobium</taxon>
    </lineage>
</organism>
<dbReference type="PANTHER" id="PTHR43667">
    <property type="entry name" value="CYCLOPROPANE-FATTY-ACYL-PHOSPHOLIPID SYNTHASE"/>
    <property type="match status" value="1"/>
</dbReference>
<dbReference type="CDD" id="cd02440">
    <property type="entry name" value="AdoMet_MTases"/>
    <property type="match status" value="1"/>
</dbReference>
<dbReference type="InterPro" id="IPR050723">
    <property type="entry name" value="CFA/CMAS"/>
</dbReference>
<dbReference type="Proteomes" id="UP000199518">
    <property type="component" value="Unassembled WGS sequence"/>
</dbReference>
<dbReference type="EMBL" id="FOQD01000005">
    <property type="protein sequence ID" value="SFI08396.1"/>
    <property type="molecule type" value="Genomic_DNA"/>
</dbReference>
<evidence type="ECO:0000256" key="2">
    <source>
        <dbReference type="ARBA" id="ARBA00022603"/>
    </source>
</evidence>
<dbReference type="InterPro" id="IPR003333">
    <property type="entry name" value="CMAS"/>
</dbReference>
<keyword evidence="4" id="KW-0949">S-adenosyl-L-methionine</keyword>
<dbReference type="GO" id="GO:0008168">
    <property type="term" value="F:methyltransferase activity"/>
    <property type="evidence" value="ECO:0007669"/>
    <property type="project" value="UniProtKB-KW"/>
</dbReference>
<dbReference type="Gene3D" id="3.40.50.150">
    <property type="entry name" value="Vaccinia Virus protein VP39"/>
    <property type="match status" value="1"/>
</dbReference>
<dbReference type="PIRSF" id="PIRSF003085">
    <property type="entry name" value="CMAS"/>
    <property type="match status" value="1"/>
</dbReference>
<keyword evidence="3" id="KW-0808">Transferase</keyword>
<evidence type="ECO:0000256" key="6">
    <source>
        <dbReference type="PIRSR" id="PIRSR003085-1"/>
    </source>
</evidence>
<dbReference type="SUPFAM" id="SSF53335">
    <property type="entry name" value="S-adenosyl-L-methionine-dependent methyltransferases"/>
    <property type="match status" value="1"/>
</dbReference>
<gene>
    <name evidence="7" type="ORF">SAMN05421753_105158</name>
</gene>
<dbReference type="RefSeq" id="WP_092049086.1">
    <property type="nucleotide sequence ID" value="NZ_FOQD01000005.1"/>
</dbReference>
<dbReference type="GO" id="GO:0008610">
    <property type="term" value="P:lipid biosynthetic process"/>
    <property type="evidence" value="ECO:0007669"/>
    <property type="project" value="InterPro"/>
</dbReference>
<evidence type="ECO:0000256" key="3">
    <source>
        <dbReference type="ARBA" id="ARBA00022679"/>
    </source>
</evidence>
<protein>
    <submittedName>
        <fullName evidence="7">Cyclopropane-fatty-acyl-phospholipid synthase</fullName>
    </submittedName>
</protein>
<dbReference type="InterPro" id="IPR029063">
    <property type="entry name" value="SAM-dependent_MTases_sf"/>
</dbReference>
<feature type="active site" evidence="6">
    <location>
        <position position="391"/>
    </location>
</feature>
<name>A0A1I3FB18_9PLAN</name>
<evidence type="ECO:0000256" key="4">
    <source>
        <dbReference type="ARBA" id="ARBA00022691"/>
    </source>
</evidence>
<dbReference type="PANTHER" id="PTHR43667:SF2">
    <property type="entry name" value="FATTY ACID C-METHYL TRANSFERASE"/>
    <property type="match status" value="1"/>
</dbReference>
<keyword evidence="5" id="KW-0443">Lipid metabolism</keyword>
<dbReference type="STRING" id="1576369.SAMN05421753_105158"/>
<keyword evidence="2" id="KW-0489">Methyltransferase</keyword>
<comment type="similarity">
    <text evidence="1">Belongs to the CFA/CMAS family.</text>
</comment>
<proteinExistence type="inferred from homology"/>
<evidence type="ECO:0000256" key="5">
    <source>
        <dbReference type="ARBA" id="ARBA00023098"/>
    </source>
</evidence>
<dbReference type="OrthoDB" id="9782855at2"/>
<dbReference type="AlphaFoldDB" id="A0A1I3FB18"/>
<evidence type="ECO:0000313" key="7">
    <source>
        <dbReference type="EMBL" id="SFI08396.1"/>
    </source>
</evidence>